<dbReference type="NCBIfam" id="TIGR00254">
    <property type="entry name" value="GGDEF"/>
    <property type="match status" value="1"/>
</dbReference>
<dbReference type="RefSeq" id="WP_166313719.1">
    <property type="nucleotide sequence ID" value="NZ_WOTH01000008.1"/>
</dbReference>
<name>A0A967ECN7_9PROT</name>
<dbReference type="Gene3D" id="3.20.20.450">
    <property type="entry name" value="EAL domain"/>
    <property type="match status" value="1"/>
</dbReference>
<dbReference type="SMART" id="SM00267">
    <property type="entry name" value="GGDEF"/>
    <property type="match status" value="1"/>
</dbReference>
<dbReference type="EMBL" id="WOTH01000008">
    <property type="protein sequence ID" value="NHO53466.1"/>
    <property type="molecule type" value="Genomic_DNA"/>
</dbReference>
<dbReference type="Pfam" id="PF13426">
    <property type="entry name" value="PAS_9"/>
    <property type="match status" value="1"/>
</dbReference>
<dbReference type="PANTHER" id="PTHR44757:SF2">
    <property type="entry name" value="BIOFILM ARCHITECTURE MAINTENANCE PROTEIN MBAA"/>
    <property type="match status" value="1"/>
</dbReference>
<dbReference type="CDD" id="cd00130">
    <property type="entry name" value="PAS"/>
    <property type="match status" value="1"/>
</dbReference>
<proteinExistence type="predicted"/>
<dbReference type="Proteomes" id="UP000597459">
    <property type="component" value="Unassembled WGS sequence"/>
</dbReference>
<keyword evidence="6" id="KW-1185">Reference proteome</keyword>
<dbReference type="InterPro" id="IPR035919">
    <property type="entry name" value="EAL_sf"/>
</dbReference>
<dbReference type="PROSITE" id="PS50113">
    <property type="entry name" value="PAC"/>
    <property type="match status" value="1"/>
</dbReference>
<evidence type="ECO:0000259" key="4">
    <source>
        <dbReference type="PROSITE" id="PS50887"/>
    </source>
</evidence>
<organism evidence="5 6">
    <name type="scientific">Acetobacter estunensis</name>
    <dbReference type="NCBI Taxonomy" id="104097"/>
    <lineage>
        <taxon>Bacteria</taxon>
        <taxon>Pseudomonadati</taxon>
        <taxon>Pseudomonadota</taxon>
        <taxon>Alphaproteobacteria</taxon>
        <taxon>Acetobacterales</taxon>
        <taxon>Acetobacteraceae</taxon>
        <taxon>Acetobacter</taxon>
    </lineage>
</organism>
<dbReference type="Pfam" id="PF00990">
    <property type="entry name" value="GGDEF"/>
    <property type="match status" value="1"/>
</dbReference>
<dbReference type="Pfam" id="PF00563">
    <property type="entry name" value="EAL"/>
    <property type="match status" value="1"/>
</dbReference>
<dbReference type="PANTHER" id="PTHR44757">
    <property type="entry name" value="DIGUANYLATE CYCLASE DGCP"/>
    <property type="match status" value="1"/>
</dbReference>
<dbReference type="Gene3D" id="3.30.450.20">
    <property type="entry name" value="PAS domain"/>
    <property type="match status" value="1"/>
</dbReference>
<dbReference type="SUPFAM" id="SSF55785">
    <property type="entry name" value="PYP-like sensor domain (PAS domain)"/>
    <property type="match status" value="1"/>
</dbReference>
<dbReference type="PROSITE" id="PS50887">
    <property type="entry name" value="GGDEF"/>
    <property type="match status" value="1"/>
</dbReference>
<feature type="domain" description="PAS" evidence="1">
    <location>
        <begin position="31"/>
        <end position="62"/>
    </location>
</feature>
<feature type="domain" description="PAC" evidence="2">
    <location>
        <begin position="87"/>
        <end position="141"/>
    </location>
</feature>
<dbReference type="Gene3D" id="3.30.70.270">
    <property type="match status" value="1"/>
</dbReference>
<dbReference type="CDD" id="cd01949">
    <property type="entry name" value="GGDEF"/>
    <property type="match status" value="1"/>
</dbReference>
<dbReference type="InterPro" id="IPR043128">
    <property type="entry name" value="Rev_trsase/Diguanyl_cyclase"/>
</dbReference>
<comment type="caution">
    <text evidence="5">The sequence shown here is derived from an EMBL/GenBank/DDBJ whole genome shotgun (WGS) entry which is preliminary data.</text>
</comment>
<dbReference type="CDD" id="cd01948">
    <property type="entry name" value="EAL"/>
    <property type="match status" value="1"/>
</dbReference>
<dbReference type="AlphaFoldDB" id="A0A967ECN7"/>
<accession>A0A967ECN7</accession>
<dbReference type="InterPro" id="IPR001633">
    <property type="entry name" value="EAL_dom"/>
</dbReference>
<dbReference type="SUPFAM" id="SSF141868">
    <property type="entry name" value="EAL domain-like"/>
    <property type="match status" value="1"/>
</dbReference>
<evidence type="ECO:0000313" key="5">
    <source>
        <dbReference type="EMBL" id="NHO53466.1"/>
    </source>
</evidence>
<sequence length="601" mass="66767">MREQTVRIPDGDTEAQDIDFLWSAIDEVLIVAITDAKGVITHVNDRFCHISGYNRHELIGNTHRILNSGYHSPAFFRSLYNTISHGQIWRGKICNRAKSGALYWVATTIIPRMDEAGRIQSYIAYRFDVTPLVDARNKMKQLARRDPLVDALNRIGFAESLMEETRQITVSGSERTMVMIDLDGFKEVNDIYGHDAGDTVLVEIVERLRQFAGQDAIIGRLGGDEFAVILEDSCPPGKIEACLKRMLALIERPVLIGETGVSVSAGIGYTHINRTVAAVQQSLKDADLALLQAKQEGGERIVAFTPSLRSRARQHQMLMGQARLAIERGEFELYYQPVIDLTKGCVTFCEALLRWHHPQLGLLTPVAFSDVFSDFQMGVELGRLVRETVVRDLAEWSENGLYDGGVALNLCVADFGADGLADELCRLTREYAVAREKVKIEITETIFLGAGRSDRVRREIDRIARAGFPVAFDDFGTGYASISHLRELPLSHIKIDRSFIANIKDDARDLAITSGLIGLAQGIHLSVVAEGVETVDQLRVLDDLGCTECQGFLFARPVPAARVPEAVRQACLVLQDFRQSRATKRGLLPKRREVGAEYGGQ</sequence>
<dbReference type="SMART" id="SM00052">
    <property type="entry name" value="EAL"/>
    <property type="match status" value="1"/>
</dbReference>
<evidence type="ECO:0000259" key="1">
    <source>
        <dbReference type="PROSITE" id="PS50112"/>
    </source>
</evidence>
<dbReference type="InterPro" id="IPR000700">
    <property type="entry name" value="PAS-assoc_C"/>
</dbReference>
<gene>
    <name evidence="5" type="ORF">GOB87_05735</name>
</gene>
<feature type="domain" description="EAL" evidence="3">
    <location>
        <begin position="315"/>
        <end position="571"/>
    </location>
</feature>
<dbReference type="InterPro" id="IPR000014">
    <property type="entry name" value="PAS"/>
</dbReference>
<dbReference type="InterPro" id="IPR000160">
    <property type="entry name" value="GGDEF_dom"/>
</dbReference>
<dbReference type="InterPro" id="IPR052155">
    <property type="entry name" value="Biofilm_reg_signaling"/>
</dbReference>
<dbReference type="PROSITE" id="PS50883">
    <property type="entry name" value="EAL"/>
    <property type="match status" value="1"/>
</dbReference>
<dbReference type="InterPro" id="IPR035965">
    <property type="entry name" value="PAS-like_dom_sf"/>
</dbReference>
<evidence type="ECO:0000259" key="2">
    <source>
        <dbReference type="PROSITE" id="PS50113"/>
    </source>
</evidence>
<evidence type="ECO:0000259" key="3">
    <source>
        <dbReference type="PROSITE" id="PS50883"/>
    </source>
</evidence>
<reference evidence="5" key="1">
    <citation type="submission" date="2019-11" db="EMBL/GenBank/DDBJ databases">
        <title>Description of new Acetobacter species.</title>
        <authorList>
            <person name="Cleenwerck I."/>
            <person name="Sombolestani A.S."/>
        </authorList>
    </citation>
    <scope>NUCLEOTIDE SEQUENCE</scope>
    <source>
        <strain evidence="5">LMG 1626</strain>
    </source>
</reference>
<dbReference type="SUPFAM" id="SSF55073">
    <property type="entry name" value="Nucleotide cyclase"/>
    <property type="match status" value="1"/>
</dbReference>
<evidence type="ECO:0000313" key="6">
    <source>
        <dbReference type="Proteomes" id="UP000597459"/>
    </source>
</evidence>
<dbReference type="InterPro" id="IPR029787">
    <property type="entry name" value="Nucleotide_cyclase"/>
</dbReference>
<protein>
    <submittedName>
        <fullName evidence="5">EAL domain-containing protein</fullName>
    </submittedName>
</protein>
<feature type="domain" description="GGDEF" evidence="4">
    <location>
        <begin position="173"/>
        <end position="306"/>
    </location>
</feature>
<dbReference type="PROSITE" id="PS50112">
    <property type="entry name" value="PAS"/>
    <property type="match status" value="1"/>
</dbReference>
<dbReference type="NCBIfam" id="TIGR00229">
    <property type="entry name" value="sensory_box"/>
    <property type="match status" value="1"/>
</dbReference>